<dbReference type="InterPro" id="IPR035940">
    <property type="entry name" value="CAP_sf"/>
</dbReference>
<dbReference type="Gene3D" id="3.40.33.10">
    <property type="entry name" value="CAP"/>
    <property type="match status" value="1"/>
</dbReference>
<evidence type="ECO:0000313" key="3">
    <source>
        <dbReference type="Proteomes" id="UP000230233"/>
    </source>
</evidence>
<name>A0A2G5TS90_9PELO</name>
<feature type="signal peptide" evidence="1">
    <location>
        <begin position="1"/>
        <end position="15"/>
    </location>
</feature>
<feature type="chain" id="PRO_5013902379" evidence="1">
    <location>
        <begin position="16"/>
        <end position="282"/>
    </location>
</feature>
<reference evidence="3" key="1">
    <citation type="submission" date="2017-10" db="EMBL/GenBank/DDBJ databases">
        <title>Rapid genome shrinkage in a self-fertile nematode reveals novel sperm competition proteins.</title>
        <authorList>
            <person name="Yin D."/>
            <person name="Schwarz E.M."/>
            <person name="Thomas C.G."/>
            <person name="Felde R.L."/>
            <person name="Korf I.F."/>
            <person name="Cutter A.D."/>
            <person name="Schartner C.M."/>
            <person name="Ralston E.J."/>
            <person name="Meyer B.J."/>
            <person name="Haag E.S."/>
        </authorList>
    </citation>
    <scope>NUCLEOTIDE SEQUENCE [LARGE SCALE GENOMIC DNA]</scope>
    <source>
        <strain evidence="3">JU1422</strain>
    </source>
</reference>
<evidence type="ECO:0000256" key="1">
    <source>
        <dbReference type="SAM" id="SignalP"/>
    </source>
</evidence>
<organism evidence="2 3">
    <name type="scientific">Caenorhabditis nigoni</name>
    <dbReference type="NCBI Taxonomy" id="1611254"/>
    <lineage>
        <taxon>Eukaryota</taxon>
        <taxon>Metazoa</taxon>
        <taxon>Ecdysozoa</taxon>
        <taxon>Nematoda</taxon>
        <taxon>Chromadorea</taxon>
        <taxon>Rhabditida</taxon>
        <taxon>Rhabditina</taxon>
        <taxon>Rhabditomorpha</taxon>
        <taxon>Rhabditoidea</taxon>
        <taxon>Rhabditidae</taxon>
        <taxon>Peloderinae</taxon>
        <taxon>Caenorhabditis</taxon>
    </lineage>
</organism>
<accession>A0A2G5TS90</accession>
<sequence length="282" mass="33629">MKILVFLCFFKLFVSYKSYNLRDELFKNFHYVEKIENFYIEDKNEMLNMMNEMRRTHAKAHAIPNMWKLVSESTGSAPRHEKCVKARKMHQGAETKFLQEWSEDLVEKIKKLRPEDCQSLTPENGYRFFFPNNRSHPYYHKESWWFITFFHYEEDFQSLKKNYGNVTINFVETLLEEQKYIGCGPYKCENYRTRWEDFTLRNEDKTKKVGGFNEICLIGPQSRFTFQAFTDVREYAEPGSMCKFEGGVNQDGLCVLEESSGASEVVNFQIWILAFLIFLKCE</sequence>
<dbReference type="Proteomes" id="UP000230233">
    <property type="component" value="Chromosome V"/>
</dbReference>
<keyword evidence="1" id="KW-0732">Signal</keyword>
<keyword evidence="3" id="KW-1185">Reference proteome</keyword>
<evidence type="ECO:0000313" key="2">
    <source>
        <dbReference type="EMBL" id="PIC30113.1"/>
    </source>
</evidence>
<dbReference type="EMBL" id="PDUG01000005">
    <property type="protein sequence ID" value="PIC30113.1"/>
    <property type="molecule type" value="Genomic_DNA"/>
</dbReference>
<protein>
    <submittedName>
        <fullName evidence="2">Uncharacterized protein</fullName>
    </submittedName>
</protein>
<dbReference type="AlphaFoldDB" id="A0A2G5TS90"/>
<gene>
    <name evidence="2" type="primary">Cnig_chr_V.g21467</name>
    <name evidence="2" type="ORF">B9Z55_021467</name>
</gene>
<proteinExistence type="predicted"/>
<comment type="caution">
    <text evidence="2">The sequence shown here is derived from an EMBL/GenBank/DDBJ whole genome shotgun (WGS) entry which is preliminary data.</text>
</comment>